<dbReference type="PANTHER" id="PTHR32083:SF34">
    <property type="entry name" value="COILED-COIL DOMAIN-CONTAINING PROTEIN 146"/>
    <property type="match status" value="1"/>
</dbReference>
<dbReference type="AlphaFoldDB" id="A0A226N244"/>
<proteinExistence type="predicted"/>
<reference evidence="3 4" key="1">
    <citation type="submission" date="2016-07" db="EMBL/GenBank/DDBJ databases">
        <title>Disparate Historic Effective Population Sizes Predicted by Modern Levels of Genome Diversity for the Scaled Quail (Callipepla squamata) and the Northern Bobwhite (Colinus virginianus): Inferences from First and Second Generation Draft Genome Assemblies for Sympatric New World Quail.</title>
        <authorList>
            <person name="Oldeschulte D.L."/>
            <person name="Halley Y.A."/>
            <person name="Bhattarai E.K."/>
            <person name="Brashear W.A."/>
            <person name="Hill J."/>
            <person name="Metz R.P."/>
            <person name="Johnson C.D."/>
            <person name="Rollins D."/>
            <person name="Peterson M.J."/>
            <person name="Bickhart D.M."/>
            <person name="Decker J.E."/>
            <person name="Seabury C.M."/>
        </authorList>
    </citation>
    <scope>NUCLEOTIDE SEQUENCE [LARGE SCALE GENOMIC DNA]</scope>
    <source>
        <strain evidence="3 4">Texas</strain>
        <tissue evidence="3">Leg muscle</tissue>
    </source>
</reference>
<evidence type="ECO:0000256" key="1">
    <source>
        <dbReference type="ARBA" id="ARBA00023054"/>
    </source>
</evidence>
<accession>A0A226N244</accession>
<keyword evidence="4" id="KW-1185">Reference proteome</keyword>
<comment type="caution">
    <text evidence="3">The sequence shown here is derived from an EMBL/GenBank/DDBJ whole genome shotgun (WGS) entry which is preliminary data.</text>
</comment>
<dbReference type="PANTHER" id="PTHR32083">
    <property type="entry name" value="CILIA AND FLAGELLA-ASSOCIATED PROTEIN 58-RELATED"/>
    <property type="match status" value="1"/>
</dbReference>
<dbReference type="GO" id="GO:0005856">
    <property type="term" value="C:cytoskeleton"/>
    <property type="evidence" value="ECO:0007669"/>
    <property type="project" value="TreeGrafter"/>
</dbReference>
<gene>
    <name evidence="3" type="ORF">ASZ78_016151</name>
</gene>
<evidence type="ECO:0000256" key="2">
    <source>
        <dbReference type="SAM" id="Coils"/>
    </source>
</evidence>
<feature type="coiled-coil region" evidence="2">
    <location>
        <begin position="71"/>
        <end position="98"/>
    </location>
</feature>
<feature type="non-terminal residue" evidence="3">
    <location>
        <position position="1"/>
    </location>
</feature>
<organism evidence="3 4">
    <name type="scientific">Callipepla squamata</name>
    <name type="common">Scaled quail</name>
    <dbReference type="NCBI Taxonomy" id="9009"/>
    <lineage>
        <taxon>Eukaryota</taxon>
        <taxon>Metazoa</taxon>
        <taxon>Chordata</taxon>
        <taxon>Craniata</taxon>
        <taxon>Vertebrata</taxon>
        <taxon>Euteleostomi</taxon>
        <taxon>Archelosauria</taxon>
        <taxon>Archosauria</taxon>
        <taxon>Dinosauria</taxon>
        <taxon>Saurischia</taxon>
        <taxon>Theropoda</taxon>
        <taxon>Coelurosauria</taxon>
        <taxon>Aves</taxon>
        <taxon>Neognathae</taxon>
        <taxon>Galloanserae</taxon>
        <taxon>Galliformes</taxon>
        <taxon>Odontophoridae</taxon>
        <taxon>Callipepla</taxon>
    </lineage>
</organism>
<dbReference type="STRING" id="9009.A0A226N244"/>
<evidence type="ECO:0000313" key="3">
    <source>
        <dbReference type="EMBL" id="OXB61675.1"/>
    </source>
</evidence>
<protein>
    <submittedName>
        <fullName evidence="3">Uncharacterized protein</fullName>
    </submittedName>
</protein>
<dbReference type="EMBL" id="MCFN01000263">
    <property type="protein sequence ID" value="OXB61675.1"/>
    <property type="molecule type" value="Genomic_DNA"/>
</dbReference>
<dbReference type="OrthoDB" id="10262929at2759"/>
<name>A0A226N244_CALSU</name>
<feature type="coiled-coil region" evidence="2">
    <location>
        <begin position="154"/>
        <end position="181"/>
    </location>
</feature>
<sequence length="218" mass="25361">QKGDTSINVVDIYIKKKIHVTKHVTKFTLPENTASSVELFSAGKLTGSRVAELKAKYTLLHDTVISLQESEIQLLQEAKQLSVDLEQQQHELEKAEQFPEGPSSEVCRIRQQLLHCQNEYNAIKEREHEIEFRIKCLQEAKRLLEKEYERIPKQGEAEKKIKKMKEDCDELHKEVIQRKAEVNAMKEDILSKQKLMLLDKKEVEKLLEVQDSLKVTQN</sequence>
<evidence type="ECO:0000313" key="4">
    <source>
        <dbReference type="Proteomes" id="UP000198323"/>
    </source>
</evidence>
<dbReference type="Proteomes" id="UP000198323">
    <property type="component" value="Unassembled WGS sequence"/>
</dbReference>
<keyword evidence="1 2" id="KW-0175">Coiled coil</keyword>